<dbReference type="Proteomes" id="UP000530452">
    <property type="component" value="Unassembled WGS sequence"/>
</dbReference>
<dbReference type="Proteomes" id="UP000546397">
    <property type="component" value="Unassembled WGS sequence"/>
</dbReference>
<sequence>RLKKMGIAYAKQDQVMGQKINQLEVR</sequence>
<comment type="caution">
    <text evidence="3">The sequence shown here is derived from an EMBL/GenBank/DDBJ whole genome shotgun (WGS) entry which is preliminary data.</text>
</comment>
<dbReference type="EMBL" id="AABGHY010000009">
    <property type="protein sequence ID" value="EAH3295193.1"/>
    <property type="molecule type" value="Genomic_DNA"/>
</dbReference>
<evidence type="ECO:0000313" key="2">
    <source>
        <dbReference type="EMBL" id="EAH2282994.1"/>
    </source>
</evidence>
<evidence type="ECO:0000313" key="6">
    <source>
        <dbReference type="Proteomes" id="UP000546397"/>
    </source>
</evidence>
<evidence type="ECO:0000313" key="3">
    <source>
        <dbReference type="EMBL" id="EAH3295193.1"/>
    </source>
</evidence>
<evidence type="ECO:0000313" key="1">
    <source>
        <dbReference type="EMBL" id="EAG9519578.1"/>
    </source>
</evidence>
<dbReference type="EMBL" id="AABFVG010000009">
    <property type="protein sequence ID" value="EAH2282994.1"/>
    <property type="molecule type" value="Genomic_DNA"/>
</dbReference>
<dbReference type="Proteomes" id="UP000533021">
    <property type="component" value="Unassembled WGS sequence"/>
</dbReference>
<name>A0A6Z3WD20_LISMN</name>
<protein>
    <submittedName>
        <fullName evidence="3">DUF3130 family protein</fullName>
    </submittedName>
</protein>
<gene>
    <name evidence="2" type="ORF">D4920_12985</name>
    <name evidence="1" type="ORF">D4B11_07315</name>
    <name evidence="3" type="ORF">D5N24_12345</name>
</gene>
<proteinExistence type="predicted"/>
<dbReference type="AlphaFoldDB" id="A0A6Z3WD20"/>
<accession>A0A6Z3WD20</accession>
<dbReference type="EMBL" id="AABEMN010000008">
    <property type="protein sequence ID" value="EAG9519578.1"/>
    <property type="molecule type" value="Genomic_DNA"/>
</dbReference>
<reference evidence="4 5" key="1">
    <citation type="submission" date="2019-04" db="EMBL/GenBank/DDBJ databases">
        <authorList>
            <person name="Ashton P.M."/>
            <person name="Dallman T."/>
            <person name="Nair S."/>
            <person name="De Pinna E."/>
            <person name="Peters T."/>
            <person name="Grant K."/>
        </authorList>
    </citation>
    <scope>NUCLEOTIDE SEQUENCE [LARGE SCALE GENOMIC DNA]</scope>
    <source>
        <strain evidence="2 5">282333</strain>
        <strain evidence="3 4">282352</strain>
        <strain evidence="1 6">289003</strain>
    </source>
</reference>
<evidence type="ECO:0000313" key="5">
    <source>
        <dbReference type="Proteomes" id="UP000533021"/>
    </source>
</evidence>
<organism evidence="3 4">
    <name type="scientific">Listeria monocytogenes</name>
    <dbReference type="NCBI Taxonomy" id="1639"/>
    <lineage>
        <taxon>Bacteria</taxon>
        <taxon>Bacillati</taxon>
        <taxon>Bacillota</taxon>
        <taxon>Bacilli</taxon>
        <taxon>Bacillales</taxon>
        <taxon>Listeriaceae</taxon>
        <taxon>Listeria</taxon>
    </lineage>
</organism>
<evidence type="ECO:0000313" key="4">
    <source>
        <dbReference type="Proteomes" id="UP000530452"/>
    </source>
</evidence>
<feature type="non-terminal residue" evidence="3">
    <location>
        <position position="1"/>
    </location>
</feature>